<keyword evidence="3" id="KW-1185">Reference proteome</keyword>
<dbReference type="EMBL" id="CP002106">
    <property type="protein sequence ID" value="ADK67228.1"/>
    <property type="molecule type" value="Genomic_DNA"/>
</dbReference>
<dbReference type="eggNOG" id="COG1387">
    <property type="taxonomic scope" value="Bacteria"/>
</dbReference>
<dbReference type="SMART" id="SM00481">
    <property type="entry name" value="POLIIIAc"/>
    <property type="match status" value="1"/>
</dbReference>
<dbReference type="GO" id="GO:0042578">
    <property type="term" value="F:phosphoric ester hydrolase activity"/>
    <property type="evidence" value="ECO:0007669"/>
    <property type="project" value="TreeGrafter"/>
</dbReference>
<dbReference type="InterPro" id="IPR016195">
    <property type="entry name" value="Pol/histidinol_Pase-like"/>
</dbReference>
<evidence type="ECO:0000313" key="3">
    <source>
        <dbReference type="Proteomes" id="UP000000333"/>
    </source>
</evidence>
<dbReference type="Pfam" id="PF02811">
    <property type="entry name" value="PHP"/>
    <property type="match status" value="1"/>
</dbReference>
<dbReference type="GeneID" id="78511576"/>
<dbReference type="KEGG" id="ols:Olsu_0096"/>
<evidence type="ECO:0000259" key="1">
    <source>
        <dbReference type="SMART" id="SM00481"/>
    </source>
</evidence>
<dbReference type="PANTHER" id="PTHR36928">
    <property type="entry name" value="PHOSPHATASE YCDX-RELATED"/>
    <property type="match status" value="1"/>
</dbReference>
<dbReference type="GO" id="GO:0008270">
    <property type="term" value="F:zinc ion binding"/>
    <property type="evidence" value="ECO:0007669"/>
    <property type="project" value="TreeGrafter"/>
</dbReference>
<proteinExistence type="predicted"/>
<dbReference type="SUPFAM" id="SSF89550">
    <property type="entry name" value="PHP domain-like"/>
    <property type="match status" value="1"/>
</dbReference>
<dbReference type="CDD" id="cd07437">
    <property type="entry name" value="PHP_HisPPase_Ycdx_like"/>
    <property type="match status" value="1"/>
</dbReference>
<dbReference type="AlphaFoldDB" id="E1QXW4"/>
<sequence length="297" mass="32384">MGTCTGRDGGACGGRDSRQTGCRPLHIACDVHTHTLFSRHAYSTIEENVRAAAGRHIELLGSTDHFSSMLHREATGERASGYDLRDNQYFLNYAVWPRTWHGVRLLHGCEADIVDLDGRLFGYDAPVAYEINGASLGCATTLKERVFRDCDYVIASVHNAEFAHGASLARTTAMYVHALEDPKVLILGHTGRSAVPFDMDEVLAVAKDLGKLIEINEATLVSHQEASGACRRIAERCAELGVMVSTGTDAHISCDIGRLDRVRSLLGEIGFPQRLVATRDAETFMGVLSRARGTLRA</sequence>
<dbReference type="HOGENOM" id="CLU_061999_0_0_11"/>
<dbReference type="STRING" id="633147.Olsu_0096"/>
<dbReference type="InterPro" id="IPR004013">
    <property type="entry name" value="PHP_dom"/>
</dbReference>
<dbReference type="InterPro" id="IPR003141">
    <property type="entry name" value="Pol/His_phosphatase_N"/>
</dbReference>
<dbReference type="Gene3D" id="3.20.20.140">
    <property type="entry name" value="Metal-dependent hydrolases"/>
    <property type="match status" value="1"/>
</dbReference>
<protein>
    <submittedName>
        <fullName evidence="2">PHP domain protein</fullName>
    </submittedName>
</protein>
<feature type="domain" description="Polymerase/histidinol phosphatase N-terminal" evidence="1">
    <location>
        <begin position="29"/>
        <end position="115"/>
    </location>
</feature>
<dbReference type="Proteomes" id="UP000000333">
    <property type="component" value="Chromosome"/>
</dbReference>
<reference evidence="2 3" key="1">
    <citation type="journal article" date="2010" name="Stand. Genomic Sci.">
        <title>Complete genome sequence of Olsenella uli type strain (VPI D76D-27C).</title>
        <authorList>
            <person name="Goker M."/>
            <person name="Held B."/>
            <person name="Lucas S."/>
            <person name="Nolan M."/>
            <person name="Yasawong M."/>
            <person name="Glavina Del Rio T."/>
            <person name="Tice H."/>
            <person name="Cheng J.F."/>
            <person name="Bruce D."/>
            <person name="Detter J.C."/>
            <person name="Tapia R."/>
            <person name="Han C."/>
            <person name="Goodwin L."/>
            <person name="Pitluck S."/>
            <person name="Liolios K."/>
            <person name="Ivanova N."/>
            <person name="Mavromatis K."/>
            <person name="Mikhailova N."/>
            <person name="Pati A."/>
            <person name="Chen A."/>
            <person name="Palaniappan K."/>
            <person name="Land M."/>
            <person name="Hauser L."/>
            <person name="Chang Y.J."/>
            <person name="Jeffries C.D."/>
            <person name="Rohde M."/>
            <person name="Sikorski J."/>
            <person name="Pukall R."/>
            <person name="Woyke T."/>
            <person name="Bristow J."/>
            <person name="Eisen J.A."/>
            <person name="Markowitz V."/>
            <person name="Hugenholtz P."/>
            <person name="Kyrpides N.C."/>
            <person name="Klenk H.P."/>
            <person name="Lapidus A."/>
        </authorList>
    </citation>
    <scope>NUCLEOTIDE SEQUENCE [LARGE SCALE GENOMIC DNA]</scope>
    <source>
        <strain evidence="3">ATCC 49627 / DSM 7084 / CIP 109912 / JCM 12494 / NCIMB 702895 / VPI D76D-27C</strain>
    </source>
</reference>
<gene>
    <name evidence="2" type="ordered locus">Olsu_0096</name>
</gene>
<name>E1QXW4_OLSUV</name>
<dbReference type="RefSeq" id="WP_013250980.1">
    <property type="nucleotide sequence ID" value="NC_014363.1"/>
</dbReference>
<dbReference type="GO" id="GO:0005829">
    <property type="term" value="C:cytosol"/>
    <property type="evidence" value="ECO:0007669"/>
    <property type="project" value="TreeGrafter"/>
</dbReference>
<dbReference type="PANTHER" id="PTHR36928:SF1">
    <property type="entry name" value="PHOSPHATASE YCDX-RELATED"/>
    <property type="match status" value="1"/>
</dbReference>
<evidence type="ECO:0000313" key="2">
    <source>
        <dbReference type="EMBL" id="ADK67228.1"/>
    </source>
</evidence>
<dbReference type="InterPro" id="IPR050243">
    <property type="entry name" value="PHP_phosphatase"/>
</dbReference>
<accession>E1QXW4</accession>
<organism evidence="2 3">
    <name type="scientific">Olsenella uli (strain ATCC 49627 / DSM 7084 / CCUG 31166 / CIP 109912 / JCM 12494 / LMG 11480 / NCIMB 702895 / VPI D76D-27C)</name>
    <name type="common">Lactobacillus uli</name>
    <dbReference type="NCBI Taxonomy" id="633147"/>
    <lineage>
        <taxon>Bacteria</taxon>
        <taxon>Bacillati</taxon>
        <taxon>Actinomycetota</taxon>
        <taxon>Coriobacteriia</taxon>
        <taxon>Coriobacteriales</taxon>
        <taxon>Atopobiaceae</taxon>
        <taxon>Olsenella</taxon>
    </lineage>
</organism>
<dbReference type="PATRIC" id="fig|633147.7.peg.1591"/>